<evidence type="ECO:0000313" key="6">
    <source>
        <dbReference type="EMBL" id="MFC3915041.1"/>
    </source>
</evidence>
<evidence type="ECO:0000259" key="5">
    <source>
        <dbReference type="Pfam" id="PF02894"/>
    </source>
</evidence>
<dbReference type="NCBIfam" id="NF008607">
    <property type="entry name" value="PRK11579.1"/>
    <property type="match status" value="1"/>
</dbReference>
<reference evidence="7" key="1">
    <citation type="journal article" date="2019" name="Int. J. Syst. Evol. Microbiol.">
        <title>The Global Catalogue of Microorganisms (GCM) 10K type strain sequencing project: providing services to taxonomists for standard genome sequencing and annotation.</title>
        <authorList>
            <consortium name="The Broad Institute Genomics Platform"/>
            <consortium name="The Broad Institute Genome Sequencing Center for Infectious Disease"/>
            <person name="Wu L."/>
            <person name="Ma J."/>
        </authorList>
    </citation>
    <scope>NUCLEOTIDE SEQUENCE [LARGE SCALE GENOMIC DNA]</scope>
    <source>
        <strain evidence="7">CCUG 54939</strain>
    </source>
</reference>
<evidence type="ECO:0000256" key="2">
    <source>
        <dbReference type="ARBA" id="ARBA00023002"/>
    </source>
</evidence>
<feature type="region of interest" description="Disordered" evidence="3">
    <location>
        <begin position="353"/>
        <end position="434"/>
    </location>
</feature>
<keyword evidence="7" id="KW-1185">Reference proteome</keyword>
<dbReference type="Pfam" id="PF01408">
    <property type="entry name" value="GFO_IDH_MocA"/>
    <property type="match status" value="1"/>
</dbReference>
<organism evidence="6 7">
    <name type="scientific">Pseudaeromonas sharmana</name>
    <dbReference type="NCBI Taxonomy" id="328412"/>
    <lineage>
        <taxon>Bacteria</taxon>
        <taxon>Pseudomonadati</taxon>
        <taxon>Pseudomonadota</taxon>
        <taxon>Gammaproteobacteria</taxon>
        <taxon>Aeromonadales</taxon>
        <taxon>Aeromonadaceae</taxon>
        <taxon>Pseudaeromonas</taxon>
    </lineage>
</organism>
<dbReference type="PANTHER" id="PTHR43708">
    <property type="entry name" value="CONSERVED EXPRESSED OXIDOREDUCTASE (EUROFUNG)"/>
    <property type="match status" value="1"/>
</dbReference>
<feature type="compositionally biased region" description="Polar residues" evidence="3">
    <location>
        <begin position="379"/>
        <end position="391"/>
    </location>
</feature>
<protein>
    <submittedName>
        <fullName evidence="6">Oxidoreductase</fullName>
    </submittedName>
</protein>
<sequence>MLEHINAGLIGYGYAGRTLHAPLLNATAGIHLHSIVSRDGDKVRAEWPQVQHRIDAEQLLADPDIDLVVIATPNDTHFPLAKAALLAGKHVVIDKPFTLDSREARQLIALAHEQDLQLSVFHNRRWDADFLTLRQLIGSGELGEVLYLESHFDRYRPQVRDRWREQAVPGSGLWYDLGAHLLDQTLQLFGEPESLWLDLAHQRPGAKTDDFFHAILQYGERRVVLHASTQVVAHAARFTVHGSLGSYSKQGLDSQEEQLKQGMSPLDPQFGLDARPGRLTTLQGDKERVQDLSNIPGRYLTFYQGMAEAIQRGTPAPVQAEEALKVMELIELGLRSAREGRRLTPGQLDSVIQSARTTPPPRQPISEMVRPRPLPIANRPTSTVSTNNASPATARPATVVSPQPAARVPTPVSSRLETPAIHPRTPPEASPVSERAMFRQPGPLDKSRDSVPQFATAGAAQSPQRPTPSPQQAIPAQPPVTGTSSRPGSPQPGGYRFGLTTGPGLAAGHSDEPAEPKLDLSHLDPIPEQNEPKLGTPVVTRAQPPGRPSTEPEILLPELTPASLLASERKAAPLPSRTPLPHLSVRDEDVEDDDLPPFSAS</sequence>
<dbReference type="PANTHER" id="PTHR43708:SF5">
    <property type="entry name" value="CONSERVED EXPRESSED OXIDOREDUCTASE (EUROFUNG)-RELATED"/>
    <property type="match status" value="1"/>
</dbReference>
<evidence type="ECO:0000259" key="4">
    <source>
        <dbReference type="Pfam" id="PF01408"/>
    </source>
</evidence>
<feature type="compositionally biased region" description="Basic and acidic residues" evidence="3">
    <location>
        <begin position="509"/>
        <end position="522"/>
    </location>
</feature>
<accession>A0ABV8CSG3</accession>
<dbReference type="Gene3D" id="3.40.50.720">
    <property type="entry name" value="NAD(P)-binding Rossmann-like Domain"/>
    <property type="match status" value="1"/>
</dbReference>
<comment type="similarity">
    <text evidence="1">Belongs to the Gfo/Idh/MocA family.</text>
</comment>
<evidence type="ECO:0000313" key="7">
    <source>
        <dbReference type="Proteomes" id="UP001595692"/>
    </source>
</evidence>
<feature type="region of interest" description="Disordered" evidence="3">
    <location>
        <begin position="456"/>
        <end position="601"/>
    </location>
</feature>
<evidence type="ECO:0000256" key="1">
    <source>
        <dbReference type="ARBA" id="ARBA00010928"/>
    </source>
</evidence>
<dbReference type="Proteomes" id="UP001595692">
    <property type="component" value="Unassembled WGS sequence"/>
</dbReference>
<dbReference type="InterPro" id="IPR036291">
    <property type="entry name" value="NAD(P)-bd_dom_sf"/>
</dbReference>
<keyword evidence="2" id="KW-0560">Oxidoreductase</keyword>
<name>A0ABV8CSG3_9GAMM</name>
<dbReference type="RefSeq" id="WP_377154662.1">
    <property type="nucleotide sequence ID" value="NZ_JBHSAF010000015.1"/>
</dbReference>
<evidence type="ECO:0000256" key="3">
    <source>
        <dbReference type="SAM" id="MobiDB-lite"/>
    </source>
</evidence>
<dbReference type="Gene3D" id="3.30.360.10">
    <property type="entry name" value="Dihydrodipicolinate Reductase, domain 2"/>
    <property type="match status" value="1"/>
</dbReference>
<comment type="caution">
    <text evidence="6">The sequence shown here is derived from an EMBL/GenBank/DDBJ whole genome shotgun (WGS) entry which is preliminary data.</text>
</comment>
<gene>
    <name evidence="6" type="ORF">ACFOSS_16485</name>
</gene>
<proteinExistence type="inferred from homology"/>
<dbReference type="SUPFAM" id="SSF51735">
    <property type="entry name" value="NAD(P)-binding Rossmann-fold domains"/>
    <property type="match status" value="1"/>
</dbReference>
<feature type="domain" description="Gfo/Idh/MocA-like oxidoreductase C-terminal" evidence="5">
    <location>
        <begin position="134"/>
        <end position="342"/>
    </location>
</feature>
<dbReference type="Pfam" id="PF02894">
    <property type="entry name" value="GFO_IDH_MocA_C"/>
    <property type="match status" value="1"/>
</dbReference>
<dbReference type="InterPro" id="IPR004104">
    <property type="entry name" value="Gfo/Idh/MocA-like_OxRdtase_C"/>
</dbReference>
<dbReference type="EMBL" id="JBHSAF010000015">
    <property type="protein sequence ID" value="MFC3915041.1"/>
    <property type="molecule type" value="Genomic_DNA"/>
</dbReference>
<dbReference type="InterPro" id="IPR000683">
    <property type="entry name" value="Gfo/Idh/MocA-like_OxRdtase_N"/>
</dbReference>
<feature type="domain" description="Gfo/Idh/MocA-like oxidoreductase N-terminal" evidence="4">
    <location>
        <begin position="5"/>
        <end position="122"/>
    </location>
</feature>
<dbReference type="InterPro" id="IPR051317">
    <property type="entry name" value="Gfo/Idh/MocA_oxidoreduct"/>
</dbReference>
<feature type="compositionally biased region" description="Low complexity" evidence="3">
    <location>
        <begin position="459"/>
        <end position="475"/>
    </location>
</feature>